<gene>
    <name evidence="1" type="ORF">G9444_6152</name>
</gene>
<evidence type="ECO:0000313" key="2">
    <source>
        <dbReference type="Proteomes" id="UP000502345"/>
    </source>
</evidence>
<sequence>MQTMLVAKWLQVMVQSVETSIGHFDLPLPGGF</sequence>
<accession>A0A6G9D347</accession>
<evidence type="ECO:0000313" key="1">
    <source>
        <dbReference type="EMBL" id="QIP43396.1"/>
    </source>
</evidence>
<dbReference type="Proteomes" id="UP000502345">
    <property type="component" value="Chromosome"/>
</dbReference>
<proteinExistence type="predicted"/>
<dbReference type="AlphaFoldDB" id="A0A6G9D347"/>
<protein>
    <submittedName>
        <fullName evidence="1">Uncharacterized protein</fullName>
    </submittedName>
</protein>
<name>A0A6G9D347_RHOER</name>
<organism evidence="1 2">
    <name type="scientific">Rhodococcus erythropolis</name>
    <name type="common">Arthrobacter picolinophilus</name>
    <dbReference type="NCBI Taxonomy" id="1833"/>
    <lineage>
        <taxon>Bacteria</taxon>
        <taxon>Bacillati</taxon>
        <taxon>Actinomycetota</taxon>
        <taxon>Actinomycetes</taxon>
        <taxon>Mycobacteriales</taxon>
        <taxon>Nocardiaceae</taxon>
        <taxon>Rhodococcus</taxon>
        <taxon>Rhodococcus erythropolis group</taxon>
    </lineage>
</organism>
<reference evidence="1 2" key="1">
    <citation type="submission" date="2020-03" db="EMBL/GenBank/DDBJ databases">
        <title>Screen low temperature-resistant strains for efficient degradation of petroleum hydrocarbons under the low temperature.</title>
        <authorList>
            <person name="Wang Y."/>
            <person name="Chen J."/>
        </authorList>
    </citation>
    <scope>NUCLEOTIDE SEQUENCE [LARGE SCALE GENOMIC DNA]</scope>
    <source>
        <strain evidence="1 2">KB1</strain>
    </source>
</reference>
<dbReference type="EMBL" id="CP050124">
    <property type="protein sequence ID" value="QIP43396.1"/>
    <property type="molecule type" value="Genomic_DNA"/>
</dbReference>